<name>A0A8J6M4T0_9FIRM</name>
<evidence type="ECO:0000313" key="2">
    <source>
        <dbReference type="Proteomes" id="UP000602260"/>
    </source>
</evidence>
<reference evidence="1" key="1">
    <citation type="submission" date="2020-08" db="EMBL/GenBank/DDBJ databases">
        <title>Genome public.</title>
        <authorList>
            <person name="Liu C."/>
            <person name="Sun Q."/>
        </authorList>
    </citation>
    <scope>NUCLEOTIDE SEQUENCE</scope>
    <source>
        <strain evidence="1">BX5</strain>
    </source>
</reference>
<organism evidence="1 2">
    <name type="scientific">Flintibacter faecis</name>
    <dbReference type="NCBI Taxonomy" id="2763047"/>
    <lineage>
        <taxon>Bacteria</taxon>
        <taxon>Bacillati</taxon>
        <taxon>Bacillota</taxon>
        <taxon>Clostridia</taxon>
        <taxon>Eubacteriales</taxon>
        <taxon>Flintibacter</taxon>
    </lineage>
</organism>
<accession>A0A8J6M4T0</accession>
<sequence>MTIRKGIPRQGKHRKEPLRDKMDLLAKWFSKKTVLKKVQEKAVSAIKSTKTGQENQSLFSK</sequence>
<gene>
    <name evidence="1" type="ORF">H8S55_08825</name>
</gene>
<dbReference type="Proteomes" id="UP000602260">
    <property type="component" value="Unassembled WGS sequence"/>
</dbReference>
<evidence type="ECO:0000313" key="1">
    <source>
        <dbReference type="EMBL" id="MBC5717422.1"/>
    </source>
</evidence>
<keyword evidence="2" id="KW-1185">Reference proteome</keyword>
<comment type="caution">
    <text evidence="1">The sequence shown here is derived from an EMBL/GenBank/DDBJ whole genome shotgun (WGS) entry which is preliminary data.</text>
</comment>
<dbReference type="EMBL" id="JACOPN010000005">
    <property type="protein sequence ID" value="MBC5717422.1"/>
    <property type="molecule type" value="Genomic_DNA"/>
</dbReference>
<protein>
    <submittedName>
        <fullName evidence="1">Uncharacterized protein</fullName>
    </submittedName>
</protein>
<dbReference type="AlphaFoldDB" id="A0A8J6M4T0"/>
<proteinExistence type="predicted"/>